<evidence type="ECO:0000256" key="1">
    <source>
        <dbReference type="ARBA" id="ARBA00023015"/>
    </source>
</evidence>
<dbReference type="PANTHER" id="PTHR46789:SF2">
    <property type="entry name" value="FORKHEAD BOX PROTEIN R2"/>
    <property type="match status" value="1"/>
</dbReference>
<comment type="subcellular location">
    <subcellularLocation>
        <location evidence="5">Nucleus</location>
    </subcellularLocation>
</comment>
<keyword evidence="1" id="KW-0805">Transcription regulation</keyword>
<organism evidence="7 8">
    <name type="scientific">Gasterosteus aculeatus aculeatus</name>
    <name type="common">three-spined stickleback</name>
    <dbReference type="NCBI Taxonomy" id="481459"/>
    <lineage>
        <taxon>Eukaryota</taxon>
        <taxon>Metazoa</taxon>
        <taxon>Chordata</taxon>
        <taxon>Craniata</taxon>
        <taxon>Vertebrata</taxon>
        <taxon>Euteleostomi</taxon>
        <taxon>Actinopterygii</taxon>
        <taxon>Neopterygii</taxon>
        <taxon>Teleostei</taxon>
        <taxon>Neoteleostei</taxon>
        <taxon>Acanthomorphata</taxon>
        <taxon>Eupercaria</taxon>
        <taxon>Perciformes</taxon>
        <taxon>Cottioidei</taxon>
        <taxon>Gasterosteales</taxon>
        <taxon>Gasterosteidae</taxon>
        <taxon>Gasterosteus</taxon>
    </lineage>
</organism>
<sequence length="314" mass="36140">MSFQLRTKARLSELHCCVGLTDWDMDKELKLATTTDQFHHDDKLVDQYVVQRPSARAPRRKDEFIWYDKTSAFHPCAPRPSDSFVKPNLWLLVNPSIACPVRHRDNVARGPRGGPPPVLQEDHTVPLSLTARSRPRVLFNEMLLVEEAGTVSFDHQIKGEDVSSRPVKNRRKGRTPTSLFLEISTLSFQDSKTLKPGCWPRPPVNYCILIALALKSSHTGGLKVQQIYNFTREHFPFFQTAPDGWKNTIRHNLCFNSSFRKTCNQLCRDGKRKSCFWHLTLDGQRRLRDEIRALTGDSSRQLERSMSRPAFIEL</sequence>
<dbReference type="SMART" id="SM00339">
    <property type="entry name" value="FH"/>
    <property type="match status" value="1"/>
</dbReference>
<dbReference type="GO" id="GO:0003700">
    <property type="term" value="F:DNA-binding transcription factor activity"/>
    <property type="evidence" value="ECO:0007669"/>
    <property type="project" value="InterPro"/>
</dbReference>
<evidence type="ECO:0000313" key="7">
    <source>
        <dbReference type="Ensembl" id="ENSGACP00000022931.2"/>
    </source>
</evidence>
<keyword evidence="3" id="KW-0804">Transcription</keyword>
<proteinExistence type="predicted"/>
<evidence type="ECO:0000256" key="4">
    <source>
        <dbReference type="ARBA" id="ARBA00023242"/>
    </source>
</evidence>
<dbReference type="CDD" id="cd20036">
    <property type="entry name" value="FH_FOXR"/>
    <property type="match status" value="1"/>
</dbReference>
<evidence type="ECO:0000259" key="6">
    <source>
        <dbReference type="PROSITE" id="PS50039"/>
    </source>
</evidence>
<dbReference type="Pfam" id="PF00250">
    <property type="entry name" value="Forkhead"/>
    <property type="match status" value="1"/>
</dbReference>
<accession>G3PZ91</accession>
<reference evidence="7" key="2">
    <citation type="submission" date="2025-08" db="UniProtKB">
        <authorList>
            <consortium name="Ensembl"/>
        </authorList>
    </citation>
    <scope>IDENTIFICATION</scope>
</reference>
<feature type="domain" description="Fork-head" evidence="6">
    <location>
        <begin position="201"/>
        <end position="279"/>
    </location>
</feature>
<reference evidence="7 8" key="1">
    <citation type="journal article" date="2021" name="G3 (Bethesda)">
        <title>Improved contiguity of the threespine stickleback genome using long-read sequencing.</title>
        <authorList>
            <person name="Nath S."/>
            <person name="Shaw D.E."/>
            <person name="White M.A."/>
        </authorList>
    </citation>
    <scope>NUCLEOTIDE SEQUENCE [LARGE SCALE GENOMIC DNA]</scope>
    <source>
        <strain evidence="7 8">Lake Benthic</strain>
    </source>
</reference>
<dbReference type="AlphaFoldDB" id="G3PZ91"/>
<dbReference type="STRING" id="69293.ENSGACP00000022931"/>
<dbReference type="InParanoid" id="G3PZ91"/>
<dbReference type="Bgee" id="ENSGACG00000017356">
    <property type="expression patterns" value="Expressed in mesonephros"/>
</dbReference>
<dbReference type="GeneTree" id="ENSGT00940000162993"/>
<dbReference type="InterPro" id="IPR036388">
    <property type="entry name" value="WH-like_DNA-bd_sf"/>
</dbReference>
<keyword evidence="4 5" id="KW-0539">Nucleus</keyword>
<feature type="DNA-binding region" description="Fork-head" evidence="5">
    <location>
        <begin position="201"/>
        <end position="279"/>
    </location>
</feature>
<dbReference type="PROSITE" id="PS50039">
    <property type="entry name" value="FORK_HEAD_3"/>
    <property type="match status" value="1"/>
</dbReference>
<dbReference type="Gene3D" id="1.10.10.10">
    <property type="entry name" value="Winged helix-like DNA-binding domain superfamily/Winged helix DNA-binding domain"/>
    <property type="match status" value="1"/>
</dbReference>
<evidence type="ECO:0000313" key="8">
    <source>
        <dbReference type="Proteomes" id="UP000007635"/>
    </source>
</evidence>
<dbReference type="GO" id="GO:1990837">
    <property type="term" value="F:sequence-specific double-stranded DNA binding"/>
    <property type="evidence" value="ECO:0007669"/>
    <property type="project" value="TreeGrafter"/>
</dbReference>
<keyword evidence="8" id="KW-1185">Reference proteome</keyword>
<dbReference type="eggNOG" id="KOG2294">
    <property type="taxonomic scope" value="Eukaryota"/>
</dbReference>
<dbReference type="InterPro" id="IPR052328">
    <property type="entry name" value="FOX_transcription_regulators"/>
</dbReference>
<name>G3PZ91_GASAC</name>
<protein>
    <recommendedName>
        <fullName evidence="6">Fork-head domain-containing protein</fullName>
    </recommendedName>
</protein>
<dbReference type="Proteomes" id="UP000007635">
    <property type="component" value="Chromosome II"/>
</dbReference>
<evidence type="ECO:0000256" key="5">
    <source>
        <dbReference type="PROSITE-ProRule" id="PRU00089"/>
    </source>
</evidence>
<dbReference type="InterPro" id="IPR001766">
    <property type="entry name" value="Fork_head_dom"/>
</dbReference>
<evidence type="ECO:0000256" key="3">
    <source>
        <dbReference type="ARBA" id="ARBA00023163"/>
    </source>
</evidence>
<keyword evidence="2 5" id="KW-0238">DNA-binding</keyword>
<reference evidence="7" key="3">
    <citation type="submission" date="2025-09" db="UniProtKB">
        <authorList>
            <consortium name="Ensembl"/>
        </authorList>
    </citation>
    <scope>IDENTIFICATION</scope>
</reference>
<dbReference type="InterPro" id="IPR036390">
    <property type="entry name" value="WH_DNA-bd_sf"/>
</dbReference>
<dbReference type="PRINTS" id="PR00053">
    <property type="entry name" value="FORKHEAD"/>
</dbReference>
<evidence type="ECO:0000256" key="2">
    <source>
        <dbReference type="ARBA" id="ARBA00023125"/>
    </source>
</evidence>
<dbReference type="GO" id="GO:0005634">
    <property type="term" value="C:nucleus"/>
    <property type="evidence" value="ECO:0007669"/>
    <property type="project" value="UniProtKB-SubCell"/>
</dbReference>
<dbReference type="PANTHER" id="PTHR46789">
    <property type="entry name" value="FORKHEAD BOX PROTEIN R1"/>
    <property type="match status" value="1"/>
</dbReference>
<dbReference type="Ensembl" id="ENSGACT00000022974.2">
    <property type="protein sequence ID" value="ENSGACP00000022931.2"/>
    <property type="gene ID" value="ENSGACG00000017356.2"/>
</dbReference>
<dbReference type="SUPFAM" id="SSF46785">
    <property type="entry name" value="Winged helix' DNA-binding domain"/>
    <property type="match status" value="1"/>
</dbReference>